<keyword evidence="1" id="KW-0472">Membrane</keyword>
<dbReference type="EMBL" id="JAFKCZ010000004">
    <property type="protein sequence ID" value="MBN7796161.1"/>
    <property type="molecule type" value="Genomic_DNA"/>
</dbReference>
<evidence type="ECO:0000256" key="1">
    <source>
        <dbReference type="SAM" id="Phobius"/>
    </source>
</evidence>
<keyword evidence="1" id="KW-0812">Transmembrane</keyword>
<evidence type="ECO:0000313" key="3">
    <source>
        <dbReference type="Proteomes" id="UP000664303"/>
    </source>
</evidence>
<dbReference type="RefSeq" id="WP_206559606.1">
    <property type="nucleotide sequence ID" value="NZ_JAFKCZ010000004.1"/>
</dbReference>
<evidence type="ECO:0000313" key="2">
    <source>
        <dbReference type="EMBL" id="MBN7796161.1"/>
    </source>
</evidence>
<accession>A0A939DDH5</accession>
<sequence length="69" mass="6991">MYLHTDKPALRRPGNALLTGGLLFLASSLISVAGGGMAALTTFAVLGATVALLRPDGRGSRRGTDIVPG</sequence>
<proteinExistence type="predicted"/>
<feature type="transmembrane region" description="Helical" evidence="1">
    <location>
        <begin position="20"/>
        <end position="53"/>
    </location>
</feature>
<name>A0A939DDH5_9GAMM</name>
<dbReference type="Proteomes" id="UP000664303">
    <property type="component" value="Unassembled WGS sequence"/>
</dbReference>
<reference evidence="2" key="1">
    <citation type="submission" date="2021-02" db="EMBL/GenBank/DDBJ databases">
        <title>PHA producing bacteria isolated from coastal sediment in Guangdong, Shenzhen.</title>
        <authorList>
            <person name="Zheng W."/>
            <person name="Yu S."/>
            <person name="Huang Y."/>
        </authorList>
    </citation>
    <scope>NUCLEOTIDE SEQUENCE</scope>
    <source>
        <strain evidence="2">TN14-10</strain>
    </source>
</reference>
<comment type="caution">
    <text evidence="2">The sequence shown here is derived from an EMBL/GenBank/DDBJ whole genome shotgun (WGS) entry which is preliminary data.</text>
</comment>
<gene>
    <name evidence="2" type="ORF">JYP50_06155</name>
</gene>
<dbReference type="AlphaFoldDB" id="A0A939DDH5"/>
<keyword evidence="1" id="KW-1133">Transmembrane helix</keyword>
<protein>
    <submittedName>
        <fullName evidence="2">Uncharacterized protein</fullName>
    </submittedName>
</protein>
<organism evidence="2 3">
    <name type="scientific">Parahaliea mediterranea</name>
    <dbReference type="NCBI Taxonomy" id="651086"/>
    <lineage>
        <taxon>Bacteria</taxon>
        <taxon>Pseudomonadati</taxon>
        <taxon>Pseudomonadota</taxon>
        <taxon>Gammaproteobacteria</taxon>
        <taxon>Cellvibrionales</taxon>
        <taxon>Halieaceae</taxon>
        <taxon>Parahaliea</taxon>
    </lineage>
</organism>
<keyword evidence="3" id="KW-1185">Reference proteome</keyword>